<keyword evidence="9" id="KW-0547">Nucleotide-binding</keyword>
<dbReference type="Pfam" id="PF00910">
    <property type="entry name" value="RNA_helicase"/>
    <property type="match status" value="1"/>
</dbReference>
<evidence type="ECO:0000256" key="8">
    <source>
        <dbReference type="ARBA" id="ARBA00022723"/>
    </source>
</evidence>
<keyword evidence="7" id="KW-0540">Nuclease</keyword>
<evidence type="ECO:0000256" key="1">
    <source>
        <dbReference type="ARBA" id="ARBA00001936"/>
    </source>
</evidence>
<keyword evidence="12" id="KW-0190">Covalent protein-DNA linkage</keyword>
<evidence type="ECO:0000256" key="16">
    <source>
        <dbReference type="ARBA" id="ARBA00032243"/>
    </source>
</evidence>
<keyword evidence="6" id="KW-0235">DNA replication</keyword>
<keyword evidence="4" id="KW-0808">Transferase</keyword>
<keyword evidence="5" id="KW-0548">Nucleotidyltransferase</keyword>
<name>S4TFB6_9VIRU</name>
<evidence type="ECO:0000259" key="18">
    <source>
        <dbReference type="PROSITE" id="PS52020"/>
    </source>
</evidence>
<dbReference type="GO" id="GO:0003723">
    <property type="term" value="F:RNA binding"/>
    <property type="evidence" value="ECO:0007669"/>
    <property type="project" value="InterPro"/>
</dbReference>
<proteinExistence type="inferred from homology"/>
<dbReference type="GO" id="GO:0003677">
    <property type="term" value="F:DNA binding"/>
    <property type="evidence" value="ECO:0007669"/>
    <property type="project" value="UniProtKB-KW"/>
</dbReference>
<evidence type="ECO:0000256" key="11">
    <source>
        <dbReference type="ARBA" id="ARBA00022801"/>
    </source>
</evidence>
<dbReference type="GO" id="GO:0016779">
    <property type="term" value="F:nucleotidyltransferase activity"/>
    <property type="evidence" value="ECO:0007669"/>
    <property type="project" value="UniProtKB-KW"/>
</dbReference>
<evidence type="ECO:0000256" key="7">
    <source>
        <dbReference type="ARBA" id="ARBA00022722"/>
    </source>
</evidence>
<keyword evidence="14" id="KW-0511">Multifunctional enzyme</keyword>
<evidence type="ECO:0000256" key="3">
    <source>
        <dbReference type="ARBA" id="ARBA00008545"/>
    </source>
</evidence>
<evidence type="ECO:0000256" key="13">
    <source>
        <dbReference type="ARBA" id="ARBA00023125"/>
    </source>
</evidence>
<keyword evidence="8" id="KW-0479">Metal-binding</keyword>
<sequence>MSQSRNWVGTLNNWTVDEYVQLHSIEGYKYICIGKEVAPGTGTPHLQMCFFFKNKKSLRALQKINGRAYWEHMRGTQEQAADYCKKDGDFEEWGQFSTPKQKGETQKIRFERAWELAKEGNLDDIDSDIKLRFYGTLKRIKHDHMLQEILTDTESQMEWYCGPSGTGKSRKAREENPDAYLKMCNKWWDGYEGEDIVLIEDFDKKHDVLVHHLKIWADRYPFLAECKGSSMKIRPAKIIVTSNYHPTEIWSDVSDIEPILRRFHVTKFGGNF</sequence>
<evidence type="ECO:0000313" key="19">
    <source>
        <dbReference type="EMBL" id="AGA18352.1"/>
    </source>
</evidence>
<organism evidence="19">
    <name type="scientific">uncultured marine virus</name>
    <dbReference type="NCBI Taxonomy" id="186617"/>
    <lineage>
        <taxon>Viruses</taxon>
        <taxon>environmental samples</taxon>
    </lineage>
</organism>
<reference evidence="19" key="1">
    <citation type="journal article" date="2013" name="ISME J.">
        <title>Previously unknown and highly divergent ssDNA viruses populate the oceans.</title>
        <authorList>
            <person name="Labonte J.M."/>
            <person name="Suttle C.A."/>
        </authorList>
    </citation>
    <scope>NUCLEOTIDE SEQUENCE</scope>
</reference>
<comment type="similarity">
    <text evidence="3">Belongs to the nanoviruses/circoviruses replication-associated protein family.</text>
</comment>
<feature type="domain" description="CRESS-DNA virus Rep endonuclease" evidence="18">
    <location>
        <begin position="1"/>
        <end position="96"/>
    </location>
</feature>
<evidence type="ECO:0000256" key="12">
    <source>
        <dbReference type="ARBA" id="ARBA00023124"/>
    </source>
</evidence>
<comment type="cofactor">
    <cofactor evidence="1">
        <name>Mn(2+)</name>
        <dbReference type="ChEBI" id="CHEBI:29035"/>
    </cofactor>
</comment>
<dbReference type="InterPro" id="IPR027417">
    <property type="entry name" value="P-loop_NTPase"/>
</dbReference>
<evidence type="ECO:0000256" key="6">
    <source>
        <dbReference type="ARBA" id="ARBA00022705"/>
    </source>
</evidence>
<evidence type="ECO:0000256" key="10">
    <source>
        <dbReference type="ARBA" id="ARBA00022759"/>
    </source>
</evidence>
<protein>
    <recommendedName>
        <fullName evidence="15">ATP-dependent helicase Rep</fullName>
    </recommendedName>
    <alternativeName>
        <fullName evidence="16">RepP</fullName>
    </alternativeName>
</protein>
<dbReference type="Gene3D" id="3.40.1310.20">
    <property type="match status" value="1"/>
</dbReference>
<keyword evidence="13" id="KW-0238">DNA-binding</keyword>
<dbReference type="SUPFAM" id="SSF52540">
    <property type="entry name" value="P-loop containing nucleoside triphosphate hydrolases"/>
    <property type="match status" value="1"/>
</dbReference>
<evidence type="ECO:0000256" key="9">
    <source>
        <dbReference type="ARBA" id="ARBA00022741"/>
    </source>
</evidence>
<dbReference type="InterPro" id="IPR049912">
    <property type="entry name" value="CRESS_DNA_REP"/>
</dbReference>
<evidence type="ECO:0000256" key="4">
    <source>
        <dbReference type="ARBA" id="ARBA00022679"/>
    </source>
</evidence>
<dbReference type="GO" id="GO:0004519">
    <property type="term" value="F:endonuclease activity"/>
    <property type="evidence" value="ECO:0007669"/>
    <property type="project" value="UniProtKB-KW"/>
</dbReference>
<comment type="catalytic activity">
    <reaction evidence="17">
        <text>ATP + H2O = ADP + phosphate + H(+)</text>
        <dbReference type="Rhea" id="RHEA:13065"/>
        <dbReference type="ChEBI" id="CHEBI:15377"/>
        <dbReference type="ChEBI" id="CHEBI:15378"/>
        <dbReference type="ChEBI" id="CHEBI:30616"/>
        <dbReference type="ChEBI" id="CHEBI:43474"/>
        <dbReference type="ChEBI" id="CHEBI:456216"/>
    </reaction>
</comment>
<evidence type="ECO:0000256" key="14">
    <source>
        <dbReference type="ARBA" id="ARBA00023268"/>
    </source>
</evidence>
<comment type="subcellular location">
    <subcellularLocation>
        <location evidence="2">Host nucleus</location>
    </subcellularLocation>
</comment>
<evidence type="ECO:0000256" key="17">
    <source>
        <dbReference type="ARBA" id="ARBA00049360"/>
    </source>
</evidence>
<dbReference type="InterPro" id="IPR000605">
    <property type="entry name" value="Helicase_SF3_ssDNA/RNA_vir"/>
</dbReference>
<dbReference type="Pfam" id="PF02407">
    <property type="entry name" value="Viral_Rep"/>
    <property type="match status" value="1"/>
</dbReference>
<dbReference type="GO" id="GO:0000166">
    <property type="term" value="F:nucleotide binding"/>
    <property type="evidence" value="ECO:0007669"/>
    <property type="project" value="UniProtKB-KW"/>
</dbReference>
<dbReference type="GO" id="GO:0016787">
    <property type="term" value="F:hydrolase activity"/>
    <property type="evidence" value="ECO:0007669"/>
    <property type="project" value="UniProtKB-KW"/>
</dbReference>
<evidence type="ECO:0000256" key="5">
    <source>
        <dbReference type="ARBA" id="ARBA00022695"/>
    </source>
</evidence>
<evidence type="ECO:0000256" key="2">
    <source>
        <dbReference type="ARBA" id="ARBA00004147"/>
    </source>
</evidence>
<keyword evidence="10" id="KW-0255">Endonuclease</keyword>
<dbReference type="PROSITE" id="PS52020">
    <property type="entry name" value="CRESS_DNA_REP"/>
    <property type="match status" value="1"/>
</dbReference>
<keyword evidence="11" id="KW-0378">Hydrolase</keyword>
<dbReference type="GO" id="GO:0006260">
    <property type="term" value="P:DNA replication"/>
    <property type="evidence" value="ECO:0007669"/>
    <property type="project" value="UniProtKB-KW"/>
</dbReference>
<dbReference type="GO" id="GO:0042025">
    <property type="term" value="C:host cell nucleus"/>
    <property type="evidence" value="ECO:0007669"/>
    <property type="project" value="UniProtKB-SubCell"/>
</dbReference>
<accession>S4TFB6</accession>
<evidence type="ECO:0000256" key="15">
    <source>
        <dbReference type="ARBA" id="ARBA00030754"/>
    </source>
</evidence>
<dbReference type="GO" id="GO:0003724">
    <property type="term" value="F:RNA helicase activity"/>
    <property type="evidence" value="ECO:0007669"/>
    <property type="project" value="InterPro"/>
</dbReference>
<dbReference type="EMBL" id="JX904344">
    <property type="protein sequence ID" value="AGA18352.1"/>
    <property type="molecule type" value="Genomic_DNA"/>
</dbReference>
<dbReference type="GO" id="GO:0046872">
    <property type="term" value="F:metal ion binding"/>
    <property type="evidence" value="ECO:0007669"/>
    <property type="project" value="UniProtKB-KW"/>
</dbReference>